<dbReference type="GO" id="GO:0047388">
    <property type="term" value="F:[glutamine synthetase]-adenylyl-L-tyrosine phosphorylase activity"/>
    <property type="evidence" value="ECO:0007669"/>
    <property type="project" value="UniProtKB-EC"/>
</dbReference>
<dbReference type="SUPFAM" id="SSF81593">
    <property type="entry name" value="Nucleotidyltransferase substrate binding subunit/domain"/>
    <property type="match status" value="2"/>
</dbReference>
<dbReference type="InterPro" id="IPR023057">
    <property type="entry name" value="GlnE"/>
</dbReference>
<dbReference type="OrthoDB" id="9759366at2"/>
<evidence type="ECO:0000256" key="4">
    <source>
        <dbReference type="ARBA" id="ARBA00022840"/>
    </source>
</evidence>
<evidence type="ECO:0000256" key="5">
    <source>
        <dbReference type="ARBA" id="ARBA00022842"/>
    </source>
</evidence>
<keyword evidence="10" id="KW-1185">Reference proteome</keyword>
<keyword evidence="4" id="KW-0067">ATP-binding</keyword>
<dbReference type="InterPro" id="IPR043519">
    <property type="entry name" value="NT_sf"/>
</dbReference>
<evidence type="ECO:0000259" key="8">
    <source>
        <dbReference type="Pfam" id="PF08335"/>
    </source>
</evidence>
<evidence type="ECO:0000259" key="7">
    <source>
        <dbReference type="Pfam" id="PF03710"/>
    </source>
</evidence>
<dbReference type="Proteomes" id="UP000253508">
    <property type="component" value="Unassembled WGS sequence"/>
</dbReference>
<evidence type="ECO:0000256" key="2">
    <source>
        <dbReference type="ARBA" id="ARBA00022695"/>
    </source>
</evidence>
<name>A0A367Y889_9MICO</name>
<gene>
    <name evidence="9" type="ORF">DTO57_04275</name>
</gene>
<feature type="domain" description="PII-uridylyltransferase/Glutamine-synthetase adenylyltransferase" evidence="8">
    <location>
        <begin position="852"/>
        <end position="991"/>
    </location>
</feature>
<dbReference type="Pfam" id="PF08335">
    <property type="entry name" value="GlnD_UR_UTase"/>
    <property type="match status" value="2"/>
</dbReference>
<feature type="domain" description="PII-uridylyltransferase/Glutamine-synthetase adenylyltransferase" evidence="8">
    <location>
        <begin position="346"/>
        <end position="491"/>
    </location>
</feature>
<proteinExistence type="predicted"/>
<reference evidence="9 10" key="1">
    <citation type="submission" date="2018-07" db="EMBL/GenBank/DDBJ databases">
        <title>Microbacterium endoborsara sp. nov., a novel actinobacterium isolated from Borszczowia aralocaspica.</title>
        <authorList>
            <person name="An D."/>
        </authorList>
    </citation>
    <scope>NUCLEOTIDE SEQUENCE [LARGE SCALE GENOMIC DNA]</scope>
    <source>
        <strain evidence="9 10">C1.15228</strain>
    </source>
</reference>
<organism evidence="9 10">
    <name type="scientific">Microbacterium sorbitolivorans</name>
    <dbReference type="NCBI Taxonomy" id="1867410"/>
    <lineage>
        <taxon>Bacteria</taxon>
        <taxon>Bacillati</taxon>
        <taxon>Actinomycetota</taxon>
        <taxon>Actinomycetes</taxon>
        <taxon>Micrococcales</taxon>
        <taxon>Microbacteriaceae</taxon>
        <taxon>Microbacterium</taxon>
    </lineage>
</organism>
<dbReference type="EC" id="2.7.7.89" evidence="9"/>
<dbReference type="Pfam" id="PF03710">
    <property type="entry name" value="GlnE"/>
    <property type="match status" value="2"/>
</dbReference>
<sequence>MRAGGRVTPRSQLARAGFVDLGEAASALDELTELTGVPRDELVAGAARSADPDAAVRALVQVARREPDPVRGVLRDAAAPQILWRLFGASQGIAAFYLRHPVHLRDLVGMRPALPTAAEMTRRIVDATSEGRGAALWVALRVAYRRELVRIAAFDLSAPDPVEVVRVVTAALSDAAAAALEASLRVARRMAEGQFSAQEIADTRLAIIGMGKAGARELNYVSDVDVIFVAEGADGSGISDPRMLEVATRLAMLTMRGIDEFEAEPPLWEVDANLRPEGKKGALVRTLASHLAYYDRWAQSWEFQALLKARPLAGDAALGAAYMAATRPLVWASSERDGFVESVQDMRGRVTANIPADEVARQLKLGPGGLRDVEFTVQLLQIVHGWSDEAVRVQSTLSAIDALVERGYIGRADAASFATDYRILRLLEHRLQLQQLRRTHLMPETDEERRVLARATGLFDHTPGTAGGTAGDVTSTWERVRHDVRDIHVRLFYRPLLSAVAETEYDARALTGSEAIGRLTAIGFGDAKGALSHIGALTRGVSRKATVQRTLMPVMLRWFSEGIDPDYGLIAYRRISERLGDSPWFLRMLRDSAGAAESLTKILSGSRYIGELMEWIPESASWLDSDEQLRPRTHEVLAHEARSIMARRVSLKESAKRIRALRRRELLRTAMGAMTGALGIKEVTTSLTTITDVTIDSLLAAVRRDLVADDHVGFEFAVIGMGRYGGAEIGFGSDADVLFVYRAGSVDPTAADQLAKKIVAALREVGEDNLVPLDLDADLRPEGRKGPIARTLEAYRAYYAKWSVSWEAQALLRARAVAGDASLLDDFMAMIDPIRYPDVVAPTDVREIKRIKARVETERMPKGADPTRHLKLGPGGLSDVEWLVQLIQMKHAHSVPDLRTPRTLHALLAAYEAGLLAEDDARLLGAAWRLATRLRSANTLLTGTTSDLLPTGYRALDGIGRVLEMPAGSGWHVEEQWLGAARRARRVFDAVFYDL</sequence>
<dbReference type="Gene3D" id="3.30.460.10">
    <property type="entry name" value="Beta Polymerase, domain 2"/>
    <property type="match status" value="2"/>
</dbReference>
<dbReference type="PANTHER" id="PTHR30621">
    <property type="entry name" value="GLUTAMINE SYNTHETASE ADENYLYLTRANSFERASE"/>
    <property type="match status" value="1"/>
</dbReference>
<dbReference type="EMBL" id="QORO01000001">
    <property type="protein sequence ID" value="RCK61839.1"/>
    <property type="molecule type" value="Genomic_DNA"/>
</dbReference>
<dbReference type="GO" id="GO:0000820">
    <property type="term" value="P:regulation of glutamine family amino acid metabolic process"/>
    <property type="evidence" value="ECO:0007669"/>
    <property type="project" value="TreeGrafter"/>
</dbReference>
<dbReference type="NCBIfam" id="NF010707">
    <property type="entry name" value="PRK14109.1"/>
    <property type="match status" value="1"/>
</dbReference>
<dbReference type="SUPFAM" id="SSF81301">
    <property type="entry name" value="Nucleotidyltransferase"/>
    <property type="match status" value="2"/>
</dbReference>
<keyword evidence="2 9" id="KW-0548">Nucleotidyltransferase</keyword>
<evidence type="ECO:0000256" key="6">
    <source>
        <dbReference type="ARBA" id="ARBA00023268"/>
    </source>
</evidence>
<evidence type="ECO:0000256" key="1">
    <source>
        <dbReference type="ARBA" id="ARBA00022679"/>
    </source>
</evidence>
<dbReference type="GO" id="GO:0005524">
    <property type="term" value="F:ATP binding"/>
    <property type="evidence" value="ECO:0007669"/>
    <property type="project" value="UniProtKB-KW"/>
</dbReference>
<keyword evidence="3" id="KW-0547">Nucleotide-binding</keyword>
<dbReference type="RefSeq" id="WP_114116941.1">
    <property type="nucleotide sequence ID" value="NZ_BMHU01000004.1"/>
</dbReference>
<dbReference type="InterPro" id="IPR005190">
    <property type="entry name" value="GlnE_rpt_dom"/>
</dbReference>
<comment type="caution">
    <text evidence="9">The sequence shown here is derived from an EMBL/GenBank/DDBJ whole genome shotgun (WGS) entry which is preliminary data.</text>
</comment>
<dbReference type="CDD" id="cd05401">
    <property type="entry name" value="NT_GlnE_GlnD_like"/>
    <property type="match status" value="2"/>
</dbReference>
<keyword evidence="1 9" id="KW-0808">Transferase</keyword>
<dbReference type="InterPro" id="IPR013546">
    <property type="entry name" value="PII_UdlTrfase/GS_AdlTrfase"/>
</dbReference>
<keyword evidence="6" id="KW-0511">Multifunctional enzyme</keyword>
<dbReference type="EC" id="2.7.7.42" evidence="9"/>
<accession>A0A367Y889</accession>
<dbReference type="GO" id="GO:0005829">
    <property type="term" value="C:cytosol"/>
    <property type="evidence" value="ECO:0007669"/>
    <property type="project" value="TreeGrafter"/>
</dbReference>
<evidence type="ECO:0000313" key="10">
    <source>
        <dbReference type="Proteomes" id="UP000253508"/>
    </source>
</evidence>
<dbReference type="Gene3D" id="1.20.120.330">
    <property type="entry name" value="Nucleotidyltransferases domain 2"/>
    <property type="match status" value="2"/>
</dbReference>
<protein>
    <submittedName>
        <fullName evidence="9">Bifunctional [glutamine synthetase] adenylyltransferase/[glutamine synthetase]-adenylyl-L-tyrosine phosphorylase</fullName>
        <ecNumber evidence="9">2.7.7.42</ecNumber>
        <ecNumber evidence="9">2.7.7.89</ecNumber>
    </submittedName>
</protein>
<feature type="domain" description="Glutamate-ammonia ligase adenylyltransferase repeated" evidence="7">
    <location>
        <begin position="83"/>
        <end position="321"/>
    </location>
</feature>
<dbReference type="GO" id="GO:0008882">
    <property type="term" value="F:[glutamate-ammonia-ligase] adenylyltransferase activity"/>
    <property type="evidence" value="ECO:0007669"/>
    <property type="project" value="UniProtKB-EC"/>
</dbReference>
<dbReference type="PANTHER" id="PTHR30621:SF0">
    <property type="entry name" value="BIFUNCTIONAL GLUTAMINE SYNTHETASE ADENYLYLTRANSFERASE_ADENYLYL-REMOVING ENZYME"/>
    <property type="match status" value="1"/>
</dbReference>
<dbReference type="AlphaFoldDB" id="A0A367Y889"/>
<feature type="domain" description="Glutamate-ammonia ligase adenylyltransferase repeated" evidence="7">
    <location>
        <begin position="597"/>
        <end position="826"/>
    </location>
</feature>
<keyword evidence="5" id="KW-0460">Magnesium</keyword>
<evidence type="ECO:0000313" key="9">
    <source>
        <dbReference type="EMBL" id="RCK61839.1"/>
    </source>
</evidence>
<evidence type="ECO:0000256" key="3">
    <source>
        <dbReference type="ARBA" id="ARBA00022741"/>
    </source>
</evidence>